<dbReference type="SUPFAM" id="SSF48498">
    <property type="entry name" value="Tetracyclin repressor-like, C-terminal domain"/>
    <property type="match status" value="1"/>
</dbReference>
<evidence type="ECO:0000313" key="10">
    <source>
        <dbReference type="Proteomes" id="UP000726105"/>
    </source>
</evidence>
<evidence type="ECO:0000256" key="3">
    <source>
        <dbReference type="ARBA" id="ARBA00023163"/>
    </source>
</evidence>
<dbReference type="Pfam" id="PF00440">
    <property type="entry name" value="TetR_N"/>
    <property type="match status" value="1"/>
</dbReference>
<name>A0A935IS39_9MICO</name>
<dbReference type="Proteomes" id="UP000726105">
    <property type="component" value="Unassembled WGS sequence"/>
</dbReference>
<keyword evidence="2 4" id="KW-0238">DNA-binding</keyword>
<keyword evidence="3" id="KW-0804">Transcription</keyword>
<protein>
    <submittedName>
        <fullName evidence="7">TetR/AcrR family transcriptional regulator</fullName>
    </submittedName>
</protein>
<dbReference type="EMBL" id="JADKGK010000024">
    <property type="protein sequence ID" value="MBL0005103.1"/>
    <property type="molecule type" value="Genomic_DNA"/>
</dbReference>
<dbReference type="EMBL" id="JADJIB010000001">
    <property type="protein sequence ID" value="MBK7271803.1"/>
    <property type="molecule type" value="Genomic_DNA"/>
</dbReference>
<evidence type="ECO:0000313" key="7">
    <source>
        <dbReference type="EMBL" id="MBK7271803.1"/>
    </source>
</evidence>
<gene>
    <name evidence="6" type="ORF">IPF40_08460</name>
    <name evidence="7" type="ORF">IPI13_01060</name>
    <name evidence="8" type="ORF">IPP00_14385</name>
</gene>
<dbReference type="EMBL" id="JADIXZ010000004">
    <property type="protein sequence ID" value="MBK6301072.1"/>
    <property type="molecule type" value="Genomic_DNA"/>
</dbReference>
<dbReference type="InterPro" id="IPR036271">
    <property type="entry name" value="Tet_transcr_reg_TetR-rel_C_sf"/>
</dbReference>
<evidence type="ECO:0000259" key="5">
    <source>
        <dbReference type="PROSITE" id="PS50977"/>
    </source>
</evidence>
<dbReference type="Proteomes" id="UP000718281">
    <property type="component" value="Unassembled WGS sequence"/>
</dbReference>
<dbReference type="GO" id="GO:0000976">
    <property type="term" value="F:transcription cis-regulatory region binding"/>
    <property type="evidence" value="ECO:0007669"/>
    <property type="project" value="TreeGrafter"/>
</dbReference>
<proteinExistence type="predicted"/>
<dbReference type="InterPro" id="IPR001647">
    <property type="entry name" value="HTH_TetR"/>
</dbReference>
<evidence type="ECO:0000256" key="4">
    <source>
        <dbReference type="PROSITE-ProRule" id="PRU00335"/>
    </source>
</evidence>
<dbReference type="InterPro" id="IPR009057">
    <property type="entry name" value="Homeodomain-like_sf"/>
</dbReference>
<dbReference type="InterPro" id="IPR050109">
    <property type="entry name" value="HTH-type_TetR-like_transc_reg"/>
</dbReference>
<evidence type="ECO:0000256" key="1">
    <source>
        <dbReference type="ARBA" id="ARBA00023015"/>
    </source>
</evidence>
<dbReference type="Pfam" id="PF13305">
    <property type="entry name" value="TetR_C_33"/>
    <property type="match status" value="1"/>
</dbReference>
<dbReference type="GO" id="GO:0003700">
    <property type="term" value="F:DNA-binding transcription factor activity"/>
    <property type="evidence" value="ECO:0007669"/>
    <property type="project" value="TreeGrafter"/>
</dbReference>
<comment type="caution">
    <text evidence="7">The sequence shown here is derived from an EMBL/GenBank/DDBJ whole genome shotgun (WGS) entry which is preliminary data.</text>
</comment>
<dbReference type="Gene3D" id="1.10.357.10">
    <property type="entry name" value="Tetracycline Repressor, domain 2"/>
    <property type="match status" value="1"/>
</dbReference>
<feature type="DNA-binding region" description="H-T-H motif" evidence="4">
    <location>
        <begin position="46"/>
        <end position="65"/>
    </location>
</feature>
<dbReference type="SUPFAM" id="SSF46689">
    <property type="entry name" value="Homeodomain-like"/>
    <property type="match status" value="1"/>
</dbReference>
<evidence type="ECO:0000313" key="6">
    <source>
        <dbReference type="EMBL" id="MBK6301072.1"/>
    </source>
</evidence>
<keyword evidence="1" id="KW-0805">Transcription regulation</keyword>
<reference evidence="9 10" key="1">
    <citation type="submission" date="2020-10" db="EMBL/GenBank/DDBJ databases">
        <title>Connecting structure to function with the recovery of over 1000 high-quality activated sludge metagenome-assembled genomes encoding full-length rRNA genes using long-read sequencing.</title>
        <authorList>
            <person name="Singleton C.M."/>
            <person name="Petriglieri F."/>
            <person name="Kristensen J.M."/>
            <person name="Kirkegaard R.H."/>
            <person name="Michaelsen T.Y."/>
            <person name="Andersen M.H."/>
            <person name="Karst S.M."/>
            <person name="Dueholm M.S."/>
            <person name="Nielsen P.H."/>
            <person name="Albertsen M."/>
        </authorList>
    </citation>
    <scope>NUCLEOTIDE SEQUENCE [LARGE SCALE GENOMIC DNA]</scope>
    <source>
        <strain evidence="6">AalE_18-Q3-R2-46_BAT3C.188</strain>
        <strain evidence="7">Ega_18-Q3-R5-49_MAXAC.001</strain>
        <strain evidence="8">Ribe_18-Q3-R11-54_MAXAC.001</strain>
    </source>
</reference>
<evidence type="ECO:0000313" key="8">
    <source>
        <dbReference type="EMBL" id="MBL0005103.1"/>
    </source>
</evidence>
<dbReference type="PANTHER" id="PTHR30055">
    <property type="entry name" value="HTH-TYPE TRANSCRIPTIONAL REGULATOR RUTR"/>
    <property type="match status" value="1"/>
</dbReference>
<dbReference type="AlphaFoldDB" id="A0A935IS39"/>
<sequence>MTEPASPRPTPGRADGIRARNRAGIEAELRAAARRQLAEVGPAALSLRAVARDMGMVPSALFRYVSGRDELLTLLIVEAYTSLADAVDEAHDAVDPADLHGRWAALATSMRAWALANPHEWALLFGSPVPTYQAPSEQTTDPGTRVSRLLLAIGRDAALRGVAGSAPFGPATRAADLAAAATANLISEPDVTSSGMSAVTLANGLATWAMLVGAVSSEVFEQFGPQTIANHEAFFTYQVAIGESLLFGRG</sequence>
<evidence type="ECO:0000313" key="9">
    <source>
        <dbReference type="Proteomes" id="UP000718281"/>
    </source>
</evidence>
<dbReference type="PROSITE" id="PS50977">
    <property type="entry name" value="HTH_TETR_2"/>
    <property type="match status" value="1"/>
</dbReference>
<dbReference type="InterPro" id="IPR025996">
    <property type="entry name" value="MT1864/Rv1816-like_C"/>
</dbReference>
<accession>A0A935IS39</accession>
<dbReference type="PANTHER" id="PTHR30055:SF243">
    <property type="entry name" value="HTH-TYPE TRANSCRIPTIONAL REGULATOR RV1816"/>
    <property type="match status" value="1"/>
</dbReference>
<evidence type="ECO:0000256" key="2">
    <source>
        <dbReference type="ARBA" id="ARBA00023125"/>
    </source>
</evidence>
<feature type="domain" description="HTH tetR-type" evidence="5">
    <location>
        <begin position="23"/>
        <end position="83"/>
    </location>
</feature>
<dbReference type="Proteomes" id="UP000886632">
    <property type="component" value="Unassembled WGS sequence"/>
</dbReference>
<organism evidence="7 10">
    <name type="scientific">Candidatus Phosphoribacter hodrii</name>
    <dbReference type="NCBI Taxonomy" id="2953743"/>
    <lineage>
        <taxon>Bacteria</taxon>
        <taxon>Bacillati</taxon>
        <taxon>Actinomycetota</taxon>
        <taxon>Actinomycetes</taxon>
        <taxon>Micrococcales</taxon>
        <taxon>Dermatophilaceae</taxon>
        <taxon>Candidatus Phosphoribacter</taxon>
    </lineage>
</organism>